<keyword evidence="2" id="KW-1185">Reference proteome</keyword>
<accession>A0A4Y2B0U7</accession>
<name>A0A4Y2B0U7_ARAVE</name>
<protein>
    <submittedName>
        <fullName evidence="1">Uncharacterized protein</fullName>
    </submittedName>
</protein>
<evidence type="ECO:0000313" key="1">
    <source>
        <dbReference type="EMBL" id="GBL84965.1"/>
    </source>
</evidence>
<evidence type="ECO:0000313" key="2">
    <source>
        <dbReference type="Proteomes" id="UP000499080"/>
    </source>
</evidence>
<dbReference type="EMBL" id="BGPR01000040">
    <property type="protein sequence ID" value="GBL84965.1"/>
    <property type="molecule type" value="Genomic_DNA"/>
</dbReference>
<gene>
    <name evidence="1" type="ORF">AVEN_42221_1</name>
</gene>
<sequence length="115" mass="13743">MKRSIKIKRGRDIKPKKKYKRKLYDCNMGTEKEGYIVKRDRARREIEYISSNNLPQNQELGVDKLYPKKKTINLKTKRGSVLGLCKRASFKIFTILEQCFMVRRKRISAFWIKKA</sequence>
<reference evidence="1 2" key="1">
    <citation type="journal article" date="2019" name="Sci. Rep.">
        <title>Orb-weaving spider Araneus ventricosus genome elucidates the spidroin gene catalogue.</title>
        <authorList>
            <person name="Kono N."/>
            <person name="Nakamura H."/>
            <person name="Ohtoshi R."/>
            <person name="Moran D.A.P."/>
            <person name="Shinohara A."/>
            <person name="Yoshida Y."/>
            <person name="Fujiwara M."/>
            <person name="Mori M."/>
            <person name="Tomita M."/>
            <person name="Arakawa K."/>
        </authorList>
    </citation>
    <scope>NUCLEOTIDE SEQUENCE [LARGE SCALE GENOMIC DNA]</scope>
</reference>
<dbReference type="AlphaFoldDB" id="A0A4Y2B0U7"/>
<dbReference type="Proteomes" id="UP000499080">
    <property type="component" value="Unassembled WGS sequence"/>
</dbReference>
<comment type="caution">
    <text evidence="1">The sequence shown here is derived from an EMBL/GenBank/DDBJ whole genome shotgun (WGS) entry which is preliminary data.</text>
</comment>
<proteinExistence type="predicted"/>
<organism evidence="1 2">
    <name type="scientific">Araneus ventricosus</name>
    <name type="common">Orbweaver spider</name>
    <name type="synonym">Epeira ventricosa</name>
    <dbReference type="NCBI Taxonomy" id="182803"/>
    <lineage>
        <taxon>Eukaryota</taxon>
        <taxon>Metazoa</taxon>
        <taxon>Ecdysozoa</taxon>
        <taxon>Arthropoda</taxon>
        <taxon>Chelicerata</taxon>
        <taxon>Arachnida</taxon>
        <taxon>Araneae</taxon>
        <taxon>Araneomorphae</taxon>
        <taxon>Entelegynae</taxon>
        <taxon>Araneoidea</taxon>
        <taxon>Araneidae</taxon>
        <taxon>Araneus</taxon>
    </lineage>
</organism>